<dbReference type="PANTHER" id="PTHR11552:SF201">
    <property type="entry name" value="GLUCOSE-METHANOL-CHOLINE OXIDOREDUCTASE N-TERMINAL DOMAIN-CONTAINING PROTEIN"/>
    <property type="match status" value="1"/>
</dbReference>
<evidence type="ECO:0000256" key="5">
    <source>
        <dbReference type="ARBA" id="ARBA00022827"/>
    </source>
</evidence>
<dbReference type="InterPro" id="IPR012132">
    <property type="entry name" value="GMC_OxRdtase"/>
</dbReference>
<dbReference type="EMBL" id="KV425570">
    <property type="protein sequence ID" value="KZT25645.1"/>
    <property type="molecule type" value="Genomic_DNA"/>
</dbReference>
<keyword evidence="3" id="KW-0285">Flavoprotein</keyword>
<dbReference type="GO" id="GO:0016614">
    <property type="term" value="F:oxidoreductase activity, acting on CH-OH group of donors"/>
    <property type="evidence" value="ECO:0007669"/>
    <property type="project" value="InterPro"/>
</dbReference>
<dbReference type="InterPro" id="IPR000172">
    <property type="entry name" value="GMC_OxRdtase_N"/>
</dbReference>
<keyword evidence="4" id="KW-0732">Signal</keyword>
<evidence type="ECO:0000256" key="1">
    <source>
        <dbReference type="ARBA" id="ARBA00001974"/>
    </source>
</evidence>
<dbReference type="InterPro" id="IPR007867">
    <property type="entry name" value="GMC_OxRtase_C"/>
</dbReference>
<evidence type="ECO:0000256" key="7">
    <source>
        <dbReference type="PIRSR" id="PIRSR000137-2"/>
    </source>
</evidence>
<evidence type="ECO:0000313" key="9">
    <source>
        <dbReference type="EMBL" id="KZT25645.1"/>
    </source>
</evidence>
<feature type="domain" description="Glucose-methanol-choline oxidoreductase N-terminal" evidence="8">
    <location>
        <begin position="286"/>
        <end position="300"/>
    </location>
</feature>
<evidence type="ECO:0000256" key="6">
    <source>
        <dbReference type="ARBA" id="ARBA00023002"/>
    </source>
</evidence>
<protein>
    <submittedName>
        <fullName evidence="9">GMC oxidoreductase</fullName>
    </submittedName>
</protein>
<dbReference type="STRING" id="1314782.A0A165STE3"/>
<evidence type="ECO:0000259" key="8">
    <source>
        <dbReference type="PROSITE" id="PS00624"/>
    </source>
</evidence>
<organism evidence="9 10">
    <name type="scientific">Neolentinus lepideus HHB14362 ss-1</name>
    <dbReference type="NCBI Taxonomy" id="1314782"/>
    <lineage>
        <taxon>Eukaryota</taxon>
        <taxon>Fungi</taxon>
        <taxon>Dikarya</taxon>
        <taxon>Basidiomycota</taxon>
        <taxon>Agaricomycotina</taxon>
        <taxon>Agaricomycetes</taxon>
        <taxon>Gloeophyllales</taxon>
        <taxon>Gloeophyllaceae</taxon>
        <taxon>Neolentinus</taxon>
    </lineage>
</organism>
<feature type="binding site" evidence="7">
    <location>
        <position position="246"/>
    </location>
    <ligand>
        <name>FAD</name>
        <dbReference type="ChEBI" id="CHEBI:57692"/>
    </ligand>
</feature>
<keyword evidence="5 7" id="KW-0274">FAD</keyword>
<evidence type="ECO:0000256" key="4">
    <source>
        <dbReference type="ARBA" id="ARBA00022729"/>
    </source>
</evidence>
<dbReference type="AlphaFoldDB" id="A0A165STE3"/>
<dbReference type="PROSITE" id="PS00624">
    <property type="entry name" value="GMC_OXRED_2"/>
    <property type="match status" value="1"/>
</dbReference>
<evidence type="ECO:0000313" key="10">
    <source>
        <dbReference type="Proteomes" id="UP000076761"/>
    </source>
</evidence>
<dbReference type="Pfam" id="PF05199">
    <property type="entry name" value="GMC_oxred_C"/>
    <property type="match status" value="1"/>
</dbReference>
<dbReference type="SUPFAM" id="SSF51905">
    <property type="entry name" value="FAD/NAD(P)-binding domain"/>
    <property type="match status" value="1"/>
</dbReference>
<dbReference type="Pfam" id="PF00732">
    <property type="entry name" value="GMC_oxred_N"/>
    <property type="match status" value="1"/>
</dbReference>
<gene>
    <name evidence="9" type="ORF">NEOLEDRAFT_1133114</name>
</gene>
<proteinExistence type="inferred from homology"/>
<dbReference type="PIRSF" id="PIRSF000137">
    <property type="entry name" value="Alcohol_oxidase"/>
    <property type="match status" value="1"/>
</dbReference>
<sequence length="611" mass="65711">MPIVPVDQFTKTKLDYVVVGGGTTGLIVAARLSEDPKVTVGVIEAGGYHEQDPEINIPGMRGLALGNPKFDWNFESLPQKGLDGRVVPLSRGKGLGGSSAVNFLLSIRPAEEELDAIEALGNPGWNWKTFLEYMKRSEQLYEPSHLTPEKAVEYAVGPDPDLFGHDGPVAKSFPTHVTTLHSKMLDSLEKLGVPRNPAHAAGKPVGAFLIPSTVDPRTATRSYSGNAYYAPNAARPNLLVLTEAQVTKVVLEKGSDGLQKATGVNFVKDGKTLTVGAAKEVILSAGSFQTPQLLELSGVGNKSRLAAFGIETKIDAPGVGENLQDHAIITTIVEVDPEVETLDMLTNPEHMAAQQKLYGTQQGIFAAVPTSLVAFASGKELGSDADILRWEKLASIESTPEIFKDTPESVKNGIRKQYRLLSKWVDQNSPLAQFIHWNGHLPVPGLTPKPDGRYISVVSTYAHPFSRGTVHIASADPLKPPAIQQNYLANQTDLDVLSGCLRLTLKMYETEPLKGSVVQKVYPTYGSDVDKDTAEKHVRACLGTLWHPVGTSAMLPKEDGGVVDPNLLVYGTSNLRVVDCSVIPLICSANIVTLAYAIGEKAADIIKAAHK</sequence>
<evidence type="ECO:0000256" key="2">
    <source>
        <dbReference type="ARBA" id="ARBA00010790"/>
    </source>
</evidence>
<dbReference type="GO" id="GO:0050660">
    <property type="term" value="F:flavin adenine dinucleotide binding"/>
    <property type="evidence" value="ECO:0007669"/>
    <property type="project" value="InterPro"/>
</dbReference>
<dbReference type="InterPro" id="IPR036188">
    <property type="entry name" value="FAD/NAD-bd_sf"/>
</dbReference>
<keyword evidence="10" id="KW-1185">Reference proteome</keyword>
<keyword evidence="6" id="KW-0560">Oxidoreductase</keyword>
<comment type="similarity">
    <text evidence="2">Belongs to the GMC oxidoreductase family.</text>
</comment>
<reference evidence="9 10" key="1">
    <citation type="journal article" date="2016" name="Mol. Biol. Evol.">
        <title>Comparative Genomics of Early-Diverging Mushroom-Forming Fungi Provides Insights into the Origins of Lignocellulose Decay Capabilities.</title>
        <authorList>
            <person name="Nagy L.G."/>
            <person name="Riley R."/>
            <person name="Tritt A."/>
            <person name="Adam C."/>
            <person name="Daum C."/>
            <person name="Floudas D."/>
            <person name="Sun H."/>
            <person name="Yadav J.S."/>
            <person name="Pangilinan J."/>
            <person name="Larsson K.H."/>
            <person name="Matsuura K."/>
            <person name="Barry K."/>
            <person name="Labutti K."/>
            <person name="Kuo R."/>
            <person name="Ohm R.A."/>
            <person name="Bhattacharya S.S."/>
            <person name="Shirouzu T."/>
            <person name="Yoshinaga Y."/>
            <person name="Martin F.M."/>
            <person name="Grigoriev I.V."/>
            <person name="Hibbett D.S."/>
        </authorList>
    </citation>
    <scope>NUCLEOTIDE SEQUENCE [LARGE SCALE GENOMIC DNA]</scope>
    <source>
        <strain evidence="9 10">HHB14362 ss-1</strain>
    </source>
</reference>
<dbReference type="Proteomes" id="UP000076761">
    <property type="component" value="Unassembled WGS sequence"/>
</dbReference>
<dbReference type="PANTHER" id="PTHR11552">
    <property type="entry name" value="GLUCOSE-METHANOL-CHOLINE GMC OXIDOREDUCTASE"/>
    <property type="match status" value="1"/>
</dbReference>
<accession>A0A165STE3</accession>
<dbReference type="Gene3D" id="3.50.50.60">
    <property type="entry name" value="FAD/NAD(P)-binding domain"/>
    <property type="match status" value="1"/>
</dbReference>
<dbReference type="Gene3D" id="3.30.560.10">
    <property type="entry name" value="Glucose Oxidase, domain 3"/>
    <property type="match status" value="1"/>
</dbReference>
<dbReference type="InParanoid" id="A0A165STE3"/>
<evidence type="ECO:0000256" key="3">
    <source>
        <dbReference type="ARBA" id="ARBA00022630"/>
    </source>
</evidence>
<comment type="cofactor">
    <cofactor evidence="1 7">
        <name>FAD</name>
        <dbReference type="ChEBI" id="CHEBI:57692"/>
    </cofactor>
</comment>
<feature type="binding site" evidence="7">
    <location>
        <begin position="546"/>
        <end position="547"/>
    </location>
    <ligand>
        <name>FAD</name>
        <dbReference type="ChEBI" id="CHEBI:57692"/>
    </ligand>
</feature>
<dbReference type="OrthoDB" id="269227at2759"/>
<feature type="binding site" evidence="7">
    <location>
        <begin position="23"/>
        <end position="24"/>
    </location>
    <ligand>
        <name>FAD</name>
        <dbReference type="ChEBI" id="CHEBI:57692"/>
    </ligand>
</feature>
<dbReference type="SUPFAM" id="SSF54373">
    <property type="entry name" value="FAD-linked reductases, C-terminal domain"/>
    <property type="match status" value="1"/>
</dbReference>
<name>A0A165STE3_9AGAM</name>